<keyword evidence="2" id="KW-1185">Reference proteome</keyword>
<accession>A0A154PIG9</accession>
<organism evidence="1 2">
    <name type="scientific">Dufourea novaeangliae</name>
    <name type="common">Sweat bee</name>
    <dbReference type="NCBI Taxonomy" id="178035"/>
    <lineage>
        <taxon>Eukaryota</taxon>
        <taxon>Metazoa</taxon>
        <taxon>Ecdysozoa</taxon>
        <taxon>Arthropoda</taxon>
        <taxon>Hexapoda</taxon>
        <taxon>Insecta</taxon>
        <taxon>Pterygota</taxon>
        <taxon>Neoptera</taxon>
        <taxon>Endopterygota</taxon>
        <taxon>Hymenoptera</taxon>
        <taxon>Apocrita</taxon>
        <taxon>Aculeata</taxon>
        <taxon>Apoidea</taxon>
        <taxon>Anthophila</taxon>
        <taxon>Halictidae</taxon>
        <taxon>Rophitinae</taxon>
        <taxon>Dufourea</taxon>
    </lineage>
</organism>
<proteinExistence type="predicted"/>
<dbReference type="Proteomes" id="UP000076502">
    <property type="component" value="Unassembled WGS sequence"/>
</dbReference>
<dbReference type="AlphaFoldDB" id="A0A154PIG9"/>
<evidence type="ECO:0000313" key="2">
    <source>
        <dbReference type="Proteomes" id="UP000076502"/>
    </source>
</evidence>
<protein>
    <submittedName>
        <fullName evidence="1">Uncharacterized protein</fullName>
    </submittedName>
</protein>
<sequence length="50" mass="5600">MEKRKVTKIIEENSANKIIFTAEIALRSEDQNAANLLSNAECFAFHCSLS</sequence>
<evidence type="ECO:0000313" key="1">
    <source>
        <dbReference type="EMBL" id="KZC11639.1"/>
    </source>
</evidence>
<reference evidence="1 2" key="1">
    <citation type="submission" date="2015-07" db="EMBL/GenBank/DDBJ databases">
        <title>The genome of Dufourea novaeangliae.</title>
        <authorList>
            <person name="Pan H."/>
            <person name="Kapheim K."/>
        </authorList>
    </citation>
    <scope>NUCLEOTIDE SEQUENCE [LARGE SCALE GENOMIC DNA]</scope>
    <source>
        <strain evidence="1">0120121106</strain>
        <tissue evidence="1">Whole body</tissue>
    </source>
</reference>
<name>A0A154PIG9_DUFNO</name>
<gene>
    <name evidence="1" type="ORF">WN55_02921</name>
</gene>
<dbReference type="EMBL" id="KQ434924">
    <property type="protein sequence ID" value="KZC11639.1"/>
    <property type="molecule type" value="Genomic_DNA"/>
</dbReference>